<name>A0AA47MAX6_MERPO</name>
<dbReference type="PANTHER" id="PTHR45749">
    <property type="match status" value="1"/>
</dbReference>
<dbReference type="Proteomes" id="UP001174136">
    <property type="component" value="Unassembled WGS sequence"/>
</dbReference>
<sequence>MDCTPDKSHTEQLSIVIDIHLEKLKVNISDCHGQSYDNGSNMQGTHQGVQKRVLDTNNKVLCVPSGSQTLNLVIGDAAKSSVWSVSFYRLLQRLNNLFSSSVQWWEIMQEHVQVTIKNLSTTRWECRIDSVKALQYQMPQCVEALAALTTHALEKKDSETVSTSEGILKEMKTWSFILFVIISNKQCQQTPAESPSLNRSTEKRS</sequence>
<dbReference type="EMBL" id="JAOPHQ010005122">
    <property type="protein sequence ID" value="KAK0136905.1"/>
    <property type="molecule type" value="Genomic_DNA"/>
</dbReference>
<evidence type="ECO:0000313" key="2">
    <source>
        <dbReference type="Proteomes" id="UP001174136"/>
    </source>
</evidence>
<gene>
    <name evidence="1" type="ORF">N1851_026927</name>
</gene>
<dbReference type="PANTHER" id="PTHR45749:SF35">
    <property type="entry name" value="AC-LIKE TRANSPOSASE-RELATED"/>
    <property type="match status" value="1"/>
</dbReference>
<dbReference type="SUPFAM" id="SSF53098">
    <property type="entry name" value="Ribonuclease H-like"/>
    <property type="match status" value="1"/>
</dbReference>
<dbReference type="AlphaFoldDB" id="A0AA47MAX6"/>
<accession>A0AA47MAX6</accession>
<reference evidence="1" key="1">
    <citation type="journal article" date="2023" name="Front. Mar. Sci.">
        <title>A new Merluccius polli reference genome to investigate the effects of global change in West African waters.</title>
        <authorList>
            <person name="Mateo J.L."/>
            <person name="Blanco-Fernandez C."/>
            <person name="Garcia-Vazquez E."/>
            <person name="Machado-Schiaffino G."/>
        </authorList>
    </citation>
    <scope>NUCLEOTIDE SEQUENCE</scope>
    <source>
        <strain evidence="1">C29</strain>
        <tissue evidence="1">Fin</tissue>
    </source>
</reference>
<comment type="caution">
    <text evidence="1">The sequence shown here is derived from an EMBL/GenBank/DDBJ whole genome shotgun (WGS) entry which is preliminary data.</text>
</comment>
<keyword evidence="2" id="KW-1185">Reference proteome</keyword>
<proteinExistence type="predicted"/>
<protein>
    <submittedName>
        <fullName evidence="1">Uncharacterized protein</fullName>
    </submittedName>
</protein>
<dbReference type="InterPro" id="IPR012337">
    <property type="entry name" value="RNaseH-like_sf"/>
</dbReference>
<organism evidence="1 2">
    <name type="scientific">Merluccius polli</name>
    <name type="common">Benguela hake</name>
    <name type="synonym">Merluccius cadenati</name>
    <dbReference type="NCBI Taxonomy" id="89951"/>
    <lineage>
        <taxon>Eukaryota</taxon>
        <taxon>Metazoa</taxon>
        <taxon>Chordata</taxon>
        <taxon>Craniata</taxon>
        <taxon>Vertebrata</taxon>
        <taxon>Euteleostomi</taxon>
        <taxon>Actinopterygii</taxon>
        <taxon>Neopterygii</taxon>
        <taxon>Teleostei</taxon>
        <taxon>Neoteleostei</taxon>
        <taxon>Acanthomorphata</taxon>
        <taxon>Zeiogadaria</taxon>
        <taxon>Gadariae</taxon>
        <taxon>Gadiformes</taxon>
        <taxon>Gadoidei</taxon>
        <taxon>Merlucciidae</taxon>
        <taxon>Merluccius</taxon>
    </lineage>
</organism>
<evidence type="ECO:0000313" key="1">
    <source>
        <dbReference type="EMBL" id="KAK0136905.1"/>
    </source>
</evidence>